<protein>
    <submittedName>
        <fullName evidence="1">Uncharacterized protein</fullName>
    </submittedName>
</protein>
<reference evidence="1" key="2">
    <citation type="submission" date="2020-08" db="EMBL/GenBank/DDBJ databases">
        <authorList>
            <person name="Lai Q."/>
        </authorList>
    </citation>
    <scope>NUCLEOTIDE SEQUENCE</scope>
    <source>
        <strain evidence="1">S27-2</strain>
    </source>
</reference>
<name>A0A8J6M0F6_9ALTE</name>
<reference evidence="1" key="1">
    <citation type="journal article" date="2018" name="Int. J. Syst. Evol. Microbiol.">
        <title>Neptunicella marina gen. nov., sp. nov., isolated from surface seawater.</title>
        <authorList>
            <person name="Liu X."/>
            <person name="Lai Q."/>
            <person name="Du Y."/>
            <person name="Zhang X."/>
            <person name="Liu Z."/>
            <person name="Sun F."/>
            <person name="Shao Z."/>
        </authorList>
    </citation>
    <scope>NUCLEOTIDE SEQUENCE</scope>
    <source>
        <strain evidence="1">S27-2</strain>
    </source>
</reference>
<dbReference type="AlphaFoldDB" id="A0A8J6M0F6"/>
<proteinExistence type="predicted"/>
<comment type="caution">
    <text evidence="1">The sequence shown here is derived from an EMBL/GenBank/DDBJ whole genome shotgun (WGS) entry which is preliminary data.</text>
</comment>
<dbReference type="RefSeq" id="WP_186507787.1">
    <property type="nucleotide sequence ID" value="NZ_JACNEP010000015.1"/>
</dbReference>
<evidence type="ECO:0000313" key="1">
    <source>
        <dbReference type="EMBL" id="MBC3767270.1"/>
    </source>
</evidence>
<evidence type="ECO:0000313" key="2">
    <source>
        <dbReference type="Proteomes" id="UP000601768"/>
    </source>
</evidence>
<organism evidence="1 2">
    <name type="scientific">Neptunicella marina</name>
    <dbReference type="NCBI Taxonomy" id="2125989"/>
    <lineage>
        <taxon>Bacteria</taxon>
        <taxon>Pseudomonadati</taxon>
        <taxon>Pseudomonadota</taxon>
        <taxon>Gammaproteobacteria</taxon>
        <taxon>Alteromonadales</taxon>
        <taxon>Alteromonadaceae</taxon>
        <taxon>Neptunicella</taxon>
    </lineage>
</organism>
<dbReference type="Proteomes" id="UP000601768">
    <property type="component" value="Unassembled WGS sequence"/>
</dbReference>
<keyword evidence="2" id="KW-1185">Reference proteome</keyword>
<accession>A0A8J6M0F6</accession>
<dbReference type="EMBL" id="JACNEP010000015">
    <property type="protein sequence ID" value="MBC3767270.1"/>
    <property type="molecule type" value="Genomic_DNA"/>
</dbReference>
<gene>
    <name evidence="1" type="ORF">H8B19_15425</name>
</gene>
<sequence length="109" mass="12337">MEKTFLVDASIVSVFDSLDANKAYLGDVLAGQVIEDETFRFRPYEQIVTSIIVSKSFVDNRMEVITHNGNCYSIGDEPKLFKITTDELAVIRFGQYSPETILALRKQPQ</sequence>